<keyword evidence="9 18" id="KW-1133">Transmembrane helix</keyword>
<evidence type="ECO:0000256" key="1">
    <source>
        <dbReference type="ARBA" id="ARBA00004651"/>
    </source>
</evidence>
<dbReference type="PROSITE" id="PS51456">
    <property type="entry name" value="MYOSIN_MOTOR"/>
    <property type="match status" value="1"/>
</dbReference>
<evidence type="ECO:0000256" key="12">
    <source>
        <dbReference type="ARBA" id="ARBA00023175"/>
    </source>
</evidence>
<keyword evidence="12 16" id="KW-0505">Motor protein</keyword>
<dbReference type="Gene3D" id="3.90.550.10">
    <property type="entry name" value="Spore Coat Polysaccharide Biosynthesis Protein SpsA, Chain A"/>
    <property type="match status" value="1"/>
</dbReference>
<dbReference type="SUPFAM" id="SSF52540">
    <property type="entry name" value="P-loop containing nucleoside triphosphate hydrolases"/>
    <property type="match status" value="1"/>
</dbReference>
<dbReference type="InterPro" id="IPR036400">
    <property type="entry name" value="Cyt_B5-like_heme/steroid_sf"/>
</dbReference>
<feature type="domain" description="Cytochrome b5 heme-binding" evidence="19">
    <location>
        <begin position="989"/>
        <end position="1051"/>
    </location>
</feature>
<keyword evidence="13" id="KW-0325">Glycoprotein</keyword>
<dbReference type="SMART" id="SM00242">
    <property type="entry name" value="MYSc"/>
    <property type="match status" value="1"/>
</dbReference>
<feature type="compositionally biased region" description="Low complexity" evidence="17">
    <location>
        <begin position="1773"/>
        <end position="1784"/>
    </location>
</feature>
<evidence type="ECO:0000256" key="16">
    <source>
        <dbReference type="PROSITE-ProRule" id="PRU00782"/>
    </source>
</evidence>
<dbReference type="GO" id="GO:0006031">
    <property type="term" value="P:chitin biosynthetic process"/>
    <property type="evidence" value="ECO:0007669"/>
    <property type="project" value="TreeGrafter"/>
</dbReference>
<dbReference type="Pfam" id="PF00063">
    <property type="entry name" value="Myosin_head"/>
    <property type="match status" value="1"/>
</dbReference>
<feature type="domain" description="Myosin motor" evidence="20">
    <location>
        <begin position="21"/>
        <end position="789"/>
    </location>
</feature>
<feature type="transmembrane region" description="Helical" evidence="18">
    <location>
        <begin position="1647"/>
        <end position="1670"/>
    </location>
</feature>
<dbReference type="PROSITE" id="PS50255">
    <property type="entry name" value="CYTOCHROME_B5_2"/>
    <property type="match status" value="1"/>
</dbReference>
<dbReference type="EMBL" id="BPQB01000006">
    <property type="protein sequence ID" value="GJE87305.1"/>
    <property type="molecule type" value="Genomic_DNA"/>
</dbReference>
<feature type="compositionally biased region" description="Polar residues" evidence="17">
    <location>
        <begin position="815"/>
        <end position="825"/>
    </location>
</feature>
<dbReference type="InterPro" id="IPR001609">
    <property type="entry name" value="Myosin_head_motor_dom-like"/>
</dbReference>
<dbReference type="InterPro" id="IPR001199">
    <property type="entry name" value="Cyt_B5-like_heme/steroid-bd"/>
</dbReference>
<feature type="binding site" evidence="16">
    <location>
        <begin position="126"/>
        <end position="133"/>
    </location>
    <ligand>
        <name>ATP</name>
        <dbReference type="ChEBI" id="CHEBI:30616"/>
    </ligand>
</feature>
<dbReference type="InterPro" id="IPR036961">
    <property type="entry name" value="Kinesin_motor_dom_sf"/>
</dbReference>
<feature type="compositionally biased region" description="Basic and acidic residues" evidence="17">
    <location>
        <begin position="886"/>
        <end position="902"/>
    </location>
</feature>
<keyword evidence="10 16" id="KW-0518">Myosin</keyword>
<dbReference type="PRINTS" id="PR00193">
    <property type="entry name" value="MYOSINHEAVY"/>
</dbReference>
<dbReference type="SMART" id="SM01117">
    <property type="entry name" value="Cyt-b5"/>
    <property type="match status" value="1"/>
</dbReference>
<evidence type="ECO:0000256" key="14">
    <source>
        <dbReference type="ARBA" id="ARBA00023203"/>
    </source>
</evidence>
<evidence type="ECO:0000256" key="9">
    <source>
        <dbReference type="ARBA" id="ARBA00022989"/>
    </source>
</evidence>
<dbReference type="PANTHER" id="PTHR22914">
    <property type="entry name" value="CHITIN SYNTHASE"/>
    <property type="match status" value="1"/>
</dbReference>
<dbReference type="Gene3D" id="3.40.850.10">
    <property type="entry name" value="Kinesin motor domain"/>
    <property type="match status" value="1"/>
</dbReference>
<evidence type="ECO:0000259" key="19">
    <source>
        <dbReference type="PROSITE" id="PS50255"/>
    </source>
</evidence>
<feature type="domain" description="DEK-C" evidence="21">
    <location>
        <begin position="1937"/>
        <end position="1993"/>
    </location>
</feature>
<dbReference type="GO" id="GO:0031505">
    <property type="term" value="P:fungal-type cell wall organization"/>
    <property type="evidence" value="ECO:0007669"/>
    <property type="project" value="TreeGrafter"/>
</dbReference>
<protein>
    <recommendedName>
        <fullName evidence="2">chitin synthase</fullName>
        <ecNumber evidence="2">2.4.1.16</ecNumber>
    </recommendedName>
</protein>
<evidence type="ECO:0000256" key="3">
    <source>
        <dbReference type="ARBA" id="ARBA00022475"/>
    </source>
</evidence>
<dbReference type="GO" id="GO:0030428">
    <property type="term" value="C:cell septum"/>
    <property type="evidence" value="ECO:0007669"/>
    <property type="project" value="TreeGrafter"/>
</dbReference>
<organism evidence="22 23">
    <name type="scientific">Phanerochaete sordida</name>
    <dbReference type="NCBI Taxonomy" id="48140"/>
    <lineage>
        <taxon>Eukaryota</taxon>
        <taxon>Fungi</taxon>
        <taxon>Dikarya</taxon>
        <taxon>Basidiomycota</taxon>
        <taxon>Agaricomycotina</taxon>
        <taxon>Agaricomycetes</taxon>
        <taxon>Polyporales</taxon>
        <taxon>Phanerochaetaceae</taxon>
        <taxon>Phanerochaete</taxon>
    </lineage>
</organism>
<evidence type="ECO:0000259" key="21">
    <source>
        <dbReference type="PROSITE" id="PS51998"/>
    </source>
</evidence>
<comment type="caution">
    <text evidence="22">The sequence shown here is derived from an EMBL/GenBank/DDBJ whole genome shotgun (WGS) entry which is preliminary data.</text>
</comment>
<evidence type="ECO:0000259" key="20">
    <source>
        <dbReference type="PROSITE" id="PS51456"/>
    </source>
</evidence>
<keyword evidence="23" id="KW-1185">Reference proteome</keyword>
<evidence type="ECO:0000256" key="8">
    <source>
        <dbReference type="ARBA" id="ARBA00022840"/>
    </source>
</evidence>
<sequence length="1995" mass="221280">MAAVTPAQQSQAVHSGDLTDLVSSSTSATVHPSDDTILSVLQARFRQDLPYSRIGSTSYIAINPYKTLANVNDLSAQEYEERSYKDTSLPLPGSAPPLQPHLYDLAARVYLLMRRRNESQSIVFQGITGSGKTANAQLVINQMLRISSHSKRESRVAEQIKSLSTVLDSFGNAKTLMNPNASRHGRYFELHFTERGRISGAKVLTYGLEKSRVNRLTHEERTFHIFYQLLSGSTPEERDRFQLEDPSDYALLASSGCYRLPAGPFSDDSIAMEELRAAMKTLGFKPKHTSSIFSLLVAILTLGNIQFGEGDARDVSAYVSNPLVLDQAARLLGVASEELGETLTNKTSYVRKELYTVMLNASQSAAQRDALVRDLYAILFAFVVETANHRTAPGSQDPPPATQVILLDQPGFQTRGPGGTTSMMLGGPAPLVSAYGQNGFDEFCINFSDEILHSYIIRNTFEDNVGYSARMLADGVSLPSVATMDNSACIELLRGAQLDERAHRKPSGVLGAMNKACSAVKSGKSGDKRDEDLLQDLIARFGAHSSFVANPQATAGPSDRHMFGINHYSGSVTYDVDGFVDKDIDLLDAAFVTLLRNSTETFVAKLMSGPSLAAERHSKDETIIVQTQVSSRPLRQATPIATPDGLLPPAGEEHPRLDPAKVYPVTTQINYNLSEMIYNLDRTKLWTVSCIRPNDSGSPNSFDKRRVKLQIRSLLLPDLVVRRTTEYVVDMDHSAFCDRYVPTMQGSESERIRQCAQANGWDEGVDYAVGQSKIWLSYRAWKMVEDVIRSAEKEAKKLMGGGDDDESVMPDDATEYTQRDASSSHAGGGGYYGAESEDNLLLTRNGPGGAYKSPNTNMPYGNSGLSQSHVADDAPAYNNENDWGSEWDKKGDRSPGDLKEGGDLVVKEAPNAVEELPTTRTRRIWLWVVWGTTWWIPSFLLSSVGRMKRADVRLAWREKFTIFWLIILLNGIVVFYIIEFGRLLCPNFDKAWSIQEVNQHTASNDYWVAIQGVVYDVSNFVHGDHSDIPGEASNGADSLEALAGQEMTGYFPPPLVLACPGLVTDPNMALMPANFTPVIPTAMHKSGLQQSAQGTKLDASDWYTARFLPTIKKFRKGPMVWDKGAIWNAANDQDSPRNIITWHNSVFDLTDYFNSISLDLGDSYKFLNESITDLFQQRIGQDISKDLDAALAEMDPTARAQNVDCLNNVFYMGETDFRKSARCQVQNWLLVAASAVIMGSMLLKFLAALQLSPKRNPEMLDKFVICQIPCYTEGEESLRRTIDSLSALNYDDKRKLMFLICDGNIIGTGNDRTTPRIVLDILGVDPKLDPEPLLFKSVGEGSKALNYGKVYSGLYEFEGHVVPYIVVVKVGKPTERAKPGNRGKRDSQILLMQYLNRVHFDAPMTPLELEIYHQMRNVIGIDPAFYEYIFTVDADTTVTPDSLNRLVASAADDSTIIGICGETRLENEEGSWWTMIQVYEYYISHHLSKAFESLFGSVSCLPGCFSMYRIRTADKGRPIIISNRIIEEYSEPNVDTLHKKNLLSLGEDRFLTTLMLKHFPTFRTKFTPDAIAHTVAPESWRVLLSQRRRWINSTIHNLCELIFLPELFGFCCFSMRFFVFIDLLGTLILPSTVVYLLYLIITVSVNHAALPILSLVMLAAVYGLQALVFILKREFMLVGWMVVYILSYPVYSLLLPVYSFWCMDDFSWGNTRLVIGEGNNKKVLMNEEEKFDESMIPMKKFSEYEAEAWETGSRHSDETGYSGSKAHSRARSRPPGSRAGSPHSFHPSQGGDYYRDTNPLDKNGSQRPAGSNQSHYTGQQPMTTYGMPQLPFMPFGGGPGSVAGSDYGGQMPMAAPMPYQNTGSMYGMMPAMPAMPMAPRNTVMSMGMFGANASGSQAGDFAPPMAPGMHGGRPMSTFSMATSINPFATPQPSMNPNPSDEELTSALRQYLSTQDLMTVTKKTAREAMQARFPKADLSSRKQFLNDSIDSILSQS</sequence>
<evidence type="ECO:0000313" key="22">
    <source>
        <dbReference type="EMBL" id="GJE87305.1"/>
    </source>
</evidence>
<comment type="subcellular location">
    <subcellularLocation>
        <location evidence="1">Cell membrane</location>
        <topology evidence="1">Multi-pass membrane protein</topology>
    </subcellularLocation>
</comment>
<feature type="region of interest" description="Disordered" evidence="17">
    <location>
        <begin position="797"/>
        <end position="830"/>
    </location>
</feature>
<keyword evidence="4" id="KW-0328">Glycosyltransferase</keyword>
<keyword evidence="14 16" id="KW-0009">Actin-binding</keyword>
<dbReference type="Proteomes" id="UP000703269">
    <property type="component" value="Unassembled WGS sequence"/>
</dbReference>
<evidence type="ECO:0000256" key="5">
    <source>
        <dbReference type="ARBA" id="ARBA00022679"/>
    </source>
</evidence>
<dbReference type="Gene3D" id="3.10.120.10">
    <property type="entry name" value="Cytochrome b5-like heme/steroid binding domain"/>
    <property type="match status" value="1"/>
</dbReference>
<evidence type="ECO:0000256" key="7">
    <source>
        <dbReference type="ARBA" id="ARBA00022741"/>
    </source>
</evidence>
<dbReference type="SUPFAM" id="SSF55856">
    <property type="entry name" value="Cytochrome b5-like heme/steroid binding domain"/>
    <property type="match status" value="1"/>
</dbReference>
<dbReference type="Pfam" id="PF08766">
    <property type="entry name" value="DEK_C"/>
    <property type="match status" value="1"/>
</dbReference>
<dbReference type="SUPFAM" id="SSF109715">
    <property type="entry name" value="DEK C-terminal domain"/>
    <property type="match status" value="1"/>
</dbReference>
<dbReference type="GO" id="GO:0003779">
    <property type="term" value="F:actin binding"/>
    <property type="evidence" value="ECO:0007669"/>
    <property type="project" value="UniProtKB-KW"/>
</dbReference>
<feature type="transmembrane region" description="Helical" evidence="18">
    <location>
        <begin position="924"/>
        <end position="941"/>
    </location>
</feature>
<feature type="region of interest" description="Actin-binding" evidence="16">
    <location>
        <begin position="673"/>
        <end position="695"/>
    </location>
</feature>
<dbReference type="FunFam" id="1.10.10.820:FF:000001">
    <property type="entry name" value="Myosin heavy chain"/>
    <property type="match status" value="1"/>
</dbReference>
<evidence type="ECO:0000256" key="10">
    <source>
        <dbReference type="ARBA" id="ARBA00023123"/>
    </source>
</evidence>
<accession>A0A9P3G3P8</accession>
<feature type="compositionally biased region" description="Acidic residues" evidence="17">
    <location>
        <begin position="802"/>
        <end position="814"/>
    </location>
</feature>
<evidence type="ECO:0000256" key="15">
    <source>
        <dbReference type="ARBA" id="ARBA00048014"/>
    </source>
</evidence>
<feature type="transmembrane region" description="Helical" evidence="18">
    <location>
        <begin position="962"/>
        <end position="978"/>
    </location>
</feature>
<dbReference type="Gene3D" id="1.20.120.720">
    <property type="entry name" value="Myosin VI head, motor domain, U50 subdomain"/>
    <property type="match status" value="1"/>
</dbReference>
<dbReference type="Gene3D" id="1.10.10.60">
    <property type="entry name" value="Homeodomain-like"/>
    <property type="match status" value="1"/>
</dbReference>
<feature type="region of interest" description="Disordered" evidence="17">
    <location>
        <begin position="1751"/>
        <end position="1831"/>
    </location>
</feature>
<keyword evidence="7 16" id="KW-0547">Nucleotide-binding</keyword>
<dbReference type="InterPro" id="IPR014876">
    <property type="entry name" value="DEK_C"/>
</dbReference>
<feature type="compositionally biased region" description="Polar residues" evidence="17">
    <location>
        <begin position="1803"/>
        <end position="1823"/>
    </location>
</feature>
<feature type="compositionally biased region" description="Polar residues" evidence="17">
    <location>
        <begin position="853"/>
        <end position="869"/>
    </location>
</feature>
<dbReference type="InterPro" id="IPR027417">
    <property type="entry name" value="P-loop_NTPase"/>
</dbReference>
<dbReference type="PROSITE" id="PS51998">
    <property type="entry name" value="DEK_C"/>
    <property type="match status" value="1"/>
</dbReference>
<feature type="transmembrane region" description="Helical" evidence="18">
    <location>
        <begin position="1617"/>
        <end position="1641"/>
    </location>
</feature>
<keyword evidence="5" id="KW-0808">Transferase</keyword>
<comment type="catalytic activity">
    <reaction evidence="15">
        <text>[(1-&gt;4)-N-acetyl-beta-D-glucosaminyl](n) + UDP-N-acetyl-alpha-D-glucosamine = [(1-&gt;4)-N-acetyl-beta-D-glucosaminyl](n+1) + UDP + H(+)</text>
        <dbReference type="Rhea" id="RHEA:16637"/>
        <dbReference type="Rhea" id="RHEA-COMP:9593"/>
        <dbReference type="Rhea" id="RHEA-COMP:9595"/>
        <dbReference type="ChEBI" id="CHEBI:15378"/>
        <dbReference type="ChEBI" id="CHEBI:17029"/>
        <dbReference type="ChEBI" id="CHEBI:57705"/>
        <dbReference type="ChEBI" id="CHEBI:58223"/>
        <dbReference type="EC" id="2.4.1.16"/>
    </reaction>
</comment>
<dbReference type="Pfam" id="PF03142">
    <property type="entry name" value="Chitin_synth_2"/>
    <property type="match status" value="1"/>
</dbReference>
<dbReference type="GO" id="GO:0004100">
    <property type="term" value="F:chitin synthase activity"/>
    <property type="evidence" value="ECO:0007669"/>
    <property type="project" value="UniProtKB-EC"/>
</dbReference>
<evidence type="ECO:0000256" key="4">
    <source>
        <dbReference type="ARBA" id="ARBA00022676"/>
    </source>
</evidence>
<gene>
    <name evidence="22" type="ORF">PsYK624_033880</name>
</gene>
<dbReference type="InterPro" id="IPR029044">
    <property type="entry name" value="Nucleotide-diphossugar_trans"/>
</dbReference>
<name>A0A9P3G3P8_9APHY</name>
<dbReference type="Gene3D" id="1.20.58.530">
    <property type="match status" value="1"/>
</dbReference>
<dbReference type="GO" id="GO:0003774">
    <property type="term" value="F:cytoskeletal motor activity"/>
    <property type="evidence" value="ECO:0007669"/>
    <property type="project" value="UniProtKB-UniRule"/>
</dbReference>
<comment type="similarity">
    <text evidence="16">Belongs to the TRAFAC class myosin-kinesin ATPase superfamily. Myosin family.</text>
</comment>
<dbReference type="PANTHER" id="PTHR22914:SF13">
    <property type="entry name" value="CHITIN SYNTHASE"/>
    <property type="match status" value="1"/>
</dbReference>
<keyword evidence="3" id="KW-1003">Cell membrane</keyword>
<keyword evidence="6 18" id="KW-0812">Transmembrane</keyword>
<dbReference type="GO" id="GO:0005886">
    <property type="term" value="C:plasma membrane"/>
    <property type="evidence" value="ECO:0007669"/>
    <property type="project" value="UniProtKB-SubCell"/>
</dbReference>
<dbReference type="OrthoDB" id="370884at2759"/>
<evidence type="ECO:0000256" key="2">
    <source>
        <dbReference type="ARBA" id="ARBA00012543"/>
    </source>
</evidence>
<dbReference type="SUPFAM" id="SSF53448">
    <property type="entry name" value="Nucleotide-diphospho-sugar transferases"/>
    <property type="match status" value="1"/>
</dbReference>
<dbReference type="GO" id="GO:0005524">
    <property type="term" value="F:ATP binding"/>
    <property type="evidence" value="ECO:0007669"/>
    <property type="project" value="UniProtKB-UniRule"/>
</dbReference>
<feature type="region of interest" description="Disordered" evidence="17">
    <location>
        <begin position="638"/>
        <end position="657"/>
    </location>
</feature>
<dbReference type="GO" id="GO:0016459">
    <property type="term" value="C:myosin complex"/>
    <property type="evidence" value="ECO:0007669"/>
    <property type="project" value="UniProtKB-KW"/>
</dbReference>
<evidence type="ECO:0000256" key="11">
    <source>
        <dbReference type="ARBA" id="ARBA00023136"/>
    </source>
</evidence>
<proteinExistence type="inferred from homology"/>
<feature type="region of interest" description="Disordered" evidence="17">
    <location>
        <begin position="843"/>
        <end position="902"/>
    </location>
</feature>
<evidence type="ECO:0000256" key="6">
    <source>
        <dbReference type="ARBA" id="ARBA00022692"/>
    </source>
</evidence>
<dbReference type="InterPro" id="IPR036037">
    <property type="entry name" value="MYSc_Myo17"/>
</dbReference>
<reference evidence="22 23" key="1">
    <citation type="submission" date="2021-08" db="EMBL/GenBank/DDBJ databases">
        <title>Draft Genome Sequence of Phanerochaete sordida strain YK-624.</title>
        <authorList>
            <person name="Mori T."/>
            <person name="Dohra H."/>
            <person name="Suzuki T."/>
            <person name="Kawagishi H."/>
            <person name="Hirai H."/>
        </authorList>
    </citation>
    <scope>NUCLEOTIDE SEQUENCE [LARGE SCALE GENOMIC DNA]</scope>
    <source>
        <strain evidence="22 23">YK-624</strain>
    </source>
</reference>
<dbReference type="InterPro" id="IPR004835">
    <property type="entry name" value="Chitin_synth"/>
</dbReference>
<evidence type="ECO:0000256" key="17">
    <source>
        <dbReference type="SAM" id="MobiDB-lite"/>
    </source>
</evidence>
<evidence type="ECO:0000256" key="18">
    <source>
        <dbReference type="SAM" id="Phobius"/>
    </source>
</evidence>
<dbReference type="EC" id="2.4.1.16" evidence="2"/>
<dbReference type="CDD" id="cd14879">
    <property type="entry name" value="MYSc_Myo17"/>
    <property type="match status" value="1"/>
</dbReference>
<keyword evidence="11 18" id="KW-0472">Membrane</keyword>
<evidence type="ECO:0000256" key="13">
    <source>
        <dbReference type="ARBA" id="ARBA00023180"/>
    </source>
</evidence>
<feature type="transmembrane region" description="Helical" evidence="18">
    <location>
        <begin position="1677"/>
        <end position="1701"/>
    </location>
</feature>
<evidence type="ECO:0000313" key="23">
    <source>
        <dbReference type="Proteomes" id="UP000703269"/>
    </source>
</evidence>
<dbReference type="Gene3D" id="1.10.10.820">
    <property type="match status" value="1"/>
</dbReference>
<keyword evidence="8 16" id="KW-0067">ATP-binding</keyword>
<dbReference type="Pfam" id="PF00173">
    <property type="entry name" value="Cyt-b5"/>
    <property type="match status" value="1"/>
</dbReference>